<protein>
    <submittedName>
        <fullName evidence="1">Uncharacterized protein</fullName>
    </submittedName>
</protein>
<organism evidence="1 2">
    <name type="scientific">Streptomyces fodineus</name>
    <dbReference type="NCBI Taxonomy" id="1904616"/>
    <lineage>
        <taxon>Bacteria</taxon>
        <taxon>Bacillati</taxon>
        <taxon>Actinomycetota</taxon>
        <taxon>Actinomycetes</taxon>
        <taxon>Kitasatosporales</taxon>
        <taxon>Streptomycetaceae</taxon>
        <taxon>Streptomyces</taxon>
    </lineage>
</organism>
<proteinExistence type="predicted"/>
<keyword evidence="2" id="KW-1185">Reference proteome</keyword>
<evidence type="ECO:0000313" key="1">
    <source>
        <dbReference type="EMBL" id="AOR35977.1"/>
    </source>
</evidence>
<dbReference type="KEGG" id="spun:BFF78_37380"/>
<dbReference type="Proteomes" id="UP000094960">
    <property type="component" value="Chromosome"/>
</dbReference>
<name>A0A1D7YK57_9ACTN</name>
<reference evidence="2" key="1">
    <citation type="submission" date="2016-09" db="EMBL/GenBank/DDBJ databases">
        <title>Streptomyces puniciscabiei strain:TW1S1 Genome sequencing and assembly.</title>
        <authorList>
            <person name="Kim M.-K."/>
            <person name="Kim S.B."/>
        </authorList>
    </citation>
    <scope>NUCLEOTIDE SEQUENCE [LARGE SCALE GENOMIC DNA]</scope>
    <source>
        <strain evidence="2">TW1S1</strain>
    </source>
</reference>
<evidence type="ECO:0000313" key="2">
    <source>
        <dbReference type="Proteomes" id="UP000094960"/>
    </source>
</evidence>
<sequence>MGEGDATLDEAREPGAVVQAVRGPGRHGGEFSSASGDTICRAFHWLDQTAVLARLDDQVAPDGVVAIFGDRLPEFETAVKERLADFSEDDTCPEENEFLIRFGRRSGR</sequence>
<dbReference type="EMBL" id="CP017248">
    <property type="protein sequence ID" value="AOR35977.1"/>
    <property type="molecule type" value="Genomic_DNA"/>
</dbReference>
<gene>
    <name evidence="1" type="ORF">BFF78_37380</name>
</gene>
<dbReference type="AlphaFoldDB" id="A0A1D7YK57"/>
<accession>A0A1D7YK57</accession>